<evidence type="ECO:0000313" key="2">
    <source>
        <dbReference type="EMBL" id="CCI37173.1"/>
    </source>
</evidence>
<organism evidence="2 3">
    <name type="scientific">Microcystis aeruginosa PCC 9701</name>
    <dbReference type="NCBI Taxonomy" id="721123"/>
    <lineage>
        <taxon>Bacteria</taxon>
        <taxon>Bacillati</taxon>
        <taxon>Cyanobacteriota</taxon>
        <taxon>Cyanophyceae</taxon>
        <taxon>Oscillatoriophycideae</taxon>
        <taxon>Chroococcales</taxon>
        <taxon>Microcystaceae</taxon>
        <taxon>Microcystis</taxon>
    </lineage>
</organism>
<dbReference type="EMBL" id="CAIQ01000234">
    <property type="protein sequence ID" value="CCI37173.1"/>
    <property type="molecule type" value="Genomic_DNA"/>
</dbReference>
<reference evidence="2 3" key="1">
    <citation type="submission" date="2012-04" db="EMBL/GenBank/DDBJ databases">
        <authorList>
            <person name="Genoscope - CEA"/>
        </authorList>
    </citation>
    <scope>NUCLEOTIDE SEQUENCE [LARGE SCALE GENOMIC DNA]</scope>
    <source>
        <strain evidence="2 3">9701</strain>
    </source>
</reference>
<dbReference type="Proteomes" id="UP000004047">
    <property type="component" value="Unassembled WGS sequence"/>
</dbReference>
<evidence type="ECO:0000256" key="1">
    <source>
        <dbReference type="SAM" id="MobiDB-lite"/>
    </source>
</evidence>
<proteinExistence type="predicted"/>
<protein>
    <submittedName>
        <fullName evidence="2">Uncharacterized protein</fullName>
    </submittedName>
</protein>
<sequence length="41" mass="4161">MGIINYELSIINYEVGSGGDGGDGGVGRWGSGEMGRKKADG</sequence>
<name>I4IS99_MICAE</name>
<evidence type="ECO:0000313" key="3">
    <source>
        <dbReference type="Proteomes" id="UP000004047"/>
    </source>
</evidence>
<dbReference type="AlphaFoldDB" id="I4IS99"/>
<feature type="region of interest" description="Disordered" evidence="1">
    <location>
        <begin position="21"/>
        <end position="41"/>
    </location>
</feature>
<gene>
    <name evidence="2" type="ORF">MICAK_3090018</name>
</gene>
<accession>I4IS99</accession>
<dbReference type="HOGENOM" id="CLU_3272818_0_0_3"/>
<comment type="caution">
    <text evidence="2">The sequence shown here is derived from an EMBL/GenBank/DDBJ whole genome shotgun (WGS) entry which is preliminary data.</text>
</comment>
<feature type="compositionally biased region" description="Gly residues" evidence="1">
    <location>
        <begin position="21"/>
        <end position="33"/>
    </location>
</feature>